<evidence type="ECO:0000313" key="3">
    <source>
        <dbReference type="EMBL" id="SHI73384.1"/>
    </source>
</evidence>
<name>A0A1M6DJA0_MALRU</name>
<reference evidence="3 4" key="1">
    <citation type="submission" date="2016-11" db="EMBL/GenBank/DDBJ databases">
        <authorList>
            <person name="Jaros S."/>
            <person name="Januszkiewicz K."/>
            <person name="Wedrychowicz H."/>
        </authorList>
    </citation>
    <scope>NUCLEOTIDE SEQUENCE [LARGE SCALE GENOMIC DNA]</scope>
    <source>
        <strain evidence="3 4">DSM 5091</strain>
    </source>
</reference>
<dbReference type="PANTHER" id="PTHR42954">
    <property type="entry name" value="FE(2+) TRANSPORT PROTEIN A"/>
    <property type="match status" value="1"/>
</dbReference>
<keyword evidence="4" id="KW-1185">Reference proteome</keyword>
<dbReference type="Gene3D" id="2.30.30.90">
    <property type="match status" value="1"/>
</dbReference>
<dbReference type="InterPro" id="IPR008988">
    <property type="entry name" value="Transcriptional_repressor_C"/>
</dbReference>
<dbReference type="InterPro" id="IPR052713">
    <property type="entry name" value="FeoA"/>
</dbReference>
<dbReference type="Proteomes" id="UP000184171">
    <property type="component" value="Unassembled WGS sequence"/>
</dbReference>
<dbReference type="AlphaFoldDB" id="A0A1M6DJA0"/>
<evidence type="ECO:0000256" key="1">
    <source>
        <dbReference type="ARBA" id="ARBA00023004"/>
    </source>
</evidence>
<proteinExistence type="predicted"/>
<dbReference type="PANTHER" id="PTHR42954:SF2">
    <property type="entry name" value="FE(2+) TRANSPORT PROTEIN A"/>
    <property type="match status" value="1"/>
</dbReference>
<dbReference type="GO" id="GO:0046914">
    <property type="term" value="F:transition metal ion binding"/>
    <property type="evidence" value="ECO:0007669"/>
    <property type="project" value="InterPro"/>
</dbReference>
<dbReference type="InterPro" id="IPR007167">
    <property type="entry name" value="Fe-transptr_FeoA-like"/>
</dbReference>
<dbReference type="Pfam" id="PF04023">
    <property type="entry name" value="FeoA"/>
    <property type="match status" value="1"/>
</dbReference>
<dbReference type="InterPro" id="IPR038157">
    <property type="entry name" value="FeoA_core_dom"/>
</dbReference>
<evidence type="ECO:0000259" key="2">
    <source>
        <dbReference type="SMART" id="SM00899"/>
    </source>
</evidence>
<gene>
    <name evidence="3" type="ORF">SAMN02745165_00707</name>
</gene>
<dbReference type="SMART" id="SM00899">
    <property type="entry name" value="FeoA"/>
    <property type="match status" value="1"/>
</dbReference>
<protein>
    <submittedName>
        <fullName evidence="3">FeoA domain-containing protein</fullName>
    </submittedName>
</protein>
<feature type="domain" description="Ferrous iron transporter FeoA-like" evidence="2">
    <location>
        <begin position="29"/>
        <end position="102"/>
    </location>
</feature>
<dbReference type="EMBL" id="FQZT01000002">
    <property type="protein sequence ID" value="SHI73384.1"/>
    <property type="molecule type" value="Genomic_DNA"/>
</dbReference>
<dbReference type="STRING" id="1122189.SAMN02745165_00707"/>
<organism evidence="3 4">
    <name type="scientific">Malonomonas rubra DSM 5091</name>
    <dbReference type="NCBI Taxonomy" id="1122189"/>
    <lineage>
        <taxon>Bacteria</taxon>
        <taxon>Pseudomonadati</taxon>
        <taxon>Thermodesulfobacteriota</taxon>
        <taxon>Desulfuromonadia</taxon>
        <taxon>Desulfuromonadales</taxon>
        <taxon>Geopsychrobacteraceae</taxon>
        <taxon>Malonomonas</taxon>
    </lineage>
</organism>
<dbReference type="SUPFAM" id="SSF50037">
    <property type="entry name" value="C-terminal domain of transcriptional repressors"/>
    <property type="match status" value="1"/>
</dbReference>
<sequence length="106" mass="11754">MNFFLDLRTVVIYFDNRFQYHLKGIIMFNSLGELSVGEKATVSGFAKGTKEYRAKLLAMGLTKGIKLQVTRVAPLGDPLEISVRGFSLSLRRDEANAVLVNKEAAS</sequence>
<keyword evidence="1" id="KW-0408">Iron</keyword>
<evidence type="ECO:0000313" key="4">
    <source>
        <dbReference type="Proteomes" id="UP000184171"/>
    </source>
</evidence>
<accession>A0A1M6DJA0</accession>